<name>A0AAN8PWX8_PATCE</name>
<dbReference type="EMBL" id="JAZGQO010000007">
    <property type="protein sequence ID" value="KAK6180956.1"/>
    <property type="molecule type" value="Genomic_DNA"/>
</dbReference>
<protein>
    <submittedName>
        <fullName evidence="1">Uncharacterized protein</fullName>
    </submittedName>
</protein>
<accession>A0AAN8PWX8</accession>
<organism evidence="1 2">
    <name type="scientific">Patella caerulea</name>
    <name type="common">Rayed Mediterranean limpet</name>
    <dbReference type="NCBI Taxonomy" id="87958"/>
    <lineage>
        <taxon>Eukaryota</taxon>
        <taxon>Metazoa</taxon>
        <taxon>Spiralia</taxon>
        <taxon>Lophotrochozoa</taxon>
        <taxon>Mollusca</taxon>
        <taxon>Gastropoda</taxon>
        <taxon>Patellogastropoda</taxon>
        <taxon>Patelloidea</taxon>
        <taxon>Patellidae</taxon>
        <taxon>Patella</taxon>
    </lineage>
</organism>
<proteinExistence type="predicted"/>
<evidence type="ECO:0000313" key="2">
    <source>
        <dbReference type="Proteomes" id="UP001347796"/>
    </source>
</evidence>
<dbReference type="AlphaFoldDB" id="A0AAN8PWX8"/>
<evidence type="ECO:0000313" key="1">
    <source>
        <dbReference type="EMBL" id="KAK6180956.1"/>
    </source>
</evidence>
<reference evidence="1 2" key="1">
    <citation type="submission" date="2024-01" db="EMBL/GenBank/DDBJ databases">
        <title>The genome of the rayed Mediterranean limpet Patella caerulea (Linnaeus, 1758).</title>
        <authorList>
            <person name="Anh-Thu Weber A."/>
            <person name="Halstead-Nussloch G."/>
        </authorList>
    </citation>
    <scope>NUCLEOTIDE SEQUENCE [LARGE SCALE GENOMIC DNA]</scope>
    <source>
        <strain evidence="1">AATW-2023a</strain>
        <tissue evidence="1">Whole specimen</tissue>
    </source>
</reference>
<dbReference type="Proteomes" id="UP001347796">
    <property type="component" value="Unassembled WGS sequence"/>
</dbReference>
<keyword evidence="2" id="KW-1185">Reference proteome</keyword>
<dbReference type="PANTHER" id="PTHR47331:SF5">
    <property type="entry name" value="RIBONUCLEASE H"/>
    <property type="match status" value="1"/>
</dbReference>
<comment type="caution">
    <text evidence="1">The sequence shown here is derived from an EMBL/GenBank/DDBJ whole genome shotgun (WGS) entry which is preliminary data.</text>
</comment>
<gene>
    <name evidence="1" type="ORF">SNE40_008915</name>
</gene>
<sequence>MVDGDTKTYSDDTDTEYSKNVCMTSSLEDKPCHFSFRTNVKEVLTVKQINNLFDMDFHEGTQDKFISREDNRFMDIMKKGIHQIENGQFQMPLPFKNPDARLPDNKPAVLKRLNGLKQKLQNDEKYKKHYITFMQNIINHCYSERVPDEELNIQNGKLWYLPHFGTYHPKKPDKLRIVCDASITYNGSCLNNTLLQGPDLINSLLGVLCRFRQERIAFICDIESMFFRFKVNEEHRNYLRFF</sequence>
<dbReference type="PANTHER" id="PTHR47331">
    <property type="entry name" value="PHD-TYPE DOMAIN-CONTAINING PROTEIN"/>
    <property type="match status" value="1"/>
</dbReference>